<organism evidence="1 2">
    <name type="scientific">Trichonephila clavipes</name>
    <name type="common">Golden silk orbweaver</name>
    <name type="synonym">Nephila clavipes</name>
    <dbReference type="NCBI Taxonomy" id="2585209"/>
    <lineage>
        <taxon>Eukaryota</taxon>
        <taxon>Metazoa</taxon>
        <taxon>Ecdysozoa</taxon>
        <taxon>Arthropoda</taxon>
        <taxon>Chelicerata</taxon>
        <taxon>Arachnida</taxon>
        <taxon>Araneae</taxon>
        <taxon>Araneomorphae</taxon>
        <taxon>Entelegynae</taxon>
        <taxon>Araneoidea</taxon>
        <taxon>Nephilidae</taxon>
        <taxon>Trichonephila</taxon>
    </lineage>
</organism>
<accession>A0A8X6SDX2</accession>
<dbReference type="Proteomes" id="UP000887159">
    <property type="component" value="Unassembled WGS sequence"/>
</dbReference>
<dbReference type="AlphaFoldDB" id="A0A8X6SDX2"/>
<comment type="caution">
    <text evidence="1">The sequence shown here is derived from an EMBL/GenBank/DDBJ whole genome shotgun (WGS) entry which is preliminary data.</text>
</comment>
<sequence length="199" mass="22381">MFTRAPPPNMPTPLFLFEVESSVRYGARYVSGSFHFQEMELINPFAKKKSWEGMGEKLRFRPPSLCLKRLLITISRDGKCEARGVTPLKLIQNFPSCDLPLPSLSVRKLITSPSPTCVFRDQGVQKKPKIEFGRNISPLEGCAYLLSVRRATVSVNEVTRRSNRHVVHSPFSLWTLGPLLSGTGRDVHPEDSSVQKKAK</sequence>
<keyword evidence="2" id="KW-1185">Reference proteome</keyword>
<gene>
    <name evidence="1" type="ORF">TNCV_2206691</name>
</gene>
<dbReference type="EMBL" id="BMAU01021250">
    <property type="protein sequence ID" value="GFY05223.1"/>
    <property type="molecule type" value="Genomic_DNA"/>
</dbReference>
<evidence type="ECO:0000313" key="2">
    <source>
        <dbReference type="Proteomes" id="UP000887159"/>
    </source>
</evidence>
<evidence type="ECO:0000313" key="1">
    <source>
        <dbReference type="EMBL" id="GFY05223.1"/>
    </source>
</evidence>
<protein>
    <submittedName>
        <fullName evidence="1">Uncharacterized protein</fullName>
    </submittedName>
</protein>
<reference evidence="1" key="1">
    <citation type="submission" date="2020-08" db="EMBL/GenBank/DDBJ databases">
        <title>Multicomponent nature underlies the extraordinary mechanical properties of spider dragline silk.</title>
        <authorList>
            <person name="Kono N."/>
            <person name="Nakamura H."/>
            <person name="Mori M."/>
            <person name="Yoshida Y."/>
            <person name="Ohtoshi R."/>
            <person name="Malay A.D."/>
            <person name="Moran D.A.P."/>
            <person name="Tomita M."/>
            <person name="Numata K."/>
            <person name="Arakawa K."/>
        </authorList>
    </citation>
    <scope>NUCLEOTIDE SEQUENCE</scope>
</reference>
<proteinExistence type="predicted"/>
<name>A0A8X6SDX2_TRICX</name>